<evidence type="ECO:0000313" key="2">
    <source>
        <dbReference type="EMBL" id="RVX07011.1"/>
    </source>
</evidence>
<dbReference type="InterPro" id="IPR016197">
    <property type="entry name" value="Chromo-like_dom_sf"/>
</dbReference>
<name>A0A438JDI4_VITVI</name>
<dbReference type="EMBL" id="QGNW01000048">
    <property type="protein sequence ID" value="RVX07011.1"/>
    <property type="molecule type" value="Genomic_DNA"/>
</dbReference>
<dbReference type="InterPro" id="IPR000953">
    <property type="entry name" value="Chromo/chromo_shadow_dom"/>
</dbReference>
<dbReference type="Proteomes" id="UP000288805">
    <property type="component" value="Unassembled WGS sequence"/>
</dbReference>
<comment type="caution">
    <text evidence="2">The sequence shown here is derived from an EMBL/GenBank/DDBJ whole genome shotgun (WGS) entry which is preliminary data.</text>
</comment>
<dbReference type="AlphaFoldDB" id="A0A438JDI4"/>
<accession>A0A438JDI4</accession>
<dbReference type="SUPFAM" id="SSF54160">
    <property type="entry name" value="Chromo domain-like"/>
    <property type="match status" value="1"/>
</dbReference>
<feature type="domain" description="Chromo" evidence="1">
    <location>
        <begin position="40"/>
        <end position="78"/>
    </location>
</feature>
<reference evidence="2 3" key="1">
    <citation type="journal article" date="2018" name="PLoS Genet.">
        <title>Population sequencing reveals clonal diversity and ancestral inbreeding in the grapevine cultivar Chardonnay.</title>
        <authorList>
            <person name="Roach M.J."/>
            <person name="Johnson D.L."/>
            <person name="Bohlmann J."/>
            <person name="van Vuuren H.J."/>
            <person name="Jones S.J."/>
            <person name="Pretorius I.S."/>
            <person name="Schmidt S.A."/>
            <person name="Borneman A.R."/>
        </authorList>
    </citation>
    <scope>NUCLEOTIDE SEQUENCE [LARGE SCALE GENOMIC DNA]</scope>
    <source>
        <strain evidence="3">cv. Chardonnay</strain>
        <tissue evidence="2">Leaf</tissue>
    </source>
</reference>
<gene>
    <name evidence="2" type="ORF">CK203_030500</name>
</gene>
<proteinExistence type="predicted"/>
<evidence type="ECO:0000313" key="3">
    <source>
        <dbReference type="Proteomes" id="UP000288805"/>
    </source>
</evidence>
<protein>
    <recommendedName>
        <fullName evidence="1">Chromo domain-containing protein</fullName>
    </recommendedName>
</protein>
<dbReference type="Pfam" id="PF00385">
    <property type="entry name" value="Chromo"/>
    <property type="match status" value="1"/>
</dbReference>
<dbReference type="PROSITE" id="PS50013">
    <property type="entry name" value="CHROMO_2"/>
    <property type="match status" value="1"/>
</dbReference>
<organism evidence="2 3">
    <name type="scientific">Vitis vinifera</name>
    <name type="common">Grape</name>
    <dbReference type="NCBI Taxonomy" id="29760"/>
    <lineage>
        <taxon>Eukaryota</taxon>
        <taxon>Viridiplantae</taxon>
        <taxon>Streptophyta</taxon>
        <taxon>Embryophyta</taxon>
        <taxon>Tracheophyta</taxon>
        <taxon>Spermatophyta</taxon>
        <taxon>Magnoliopsida</taxon>
        <taxon>eudicotyledons</taxon>
        <taxon>Gunneridae</taxon>
        <taxon>Pentapetalae</taxon>
        <taxon>rosids</taxon>
        <taxon>Vitales</taxon>
        <taxon>Vitaceae</taxon>
        <taxon>Viteae</taxon>
        <taxon>Vitis</taxon>
    </lineage>
</organism>
<sequence length="78" mass="9005">MVLVELIPQQFKSLRLVHKGLVSRAPTTVVTFYEKKVEHSNADQVIGKRSVSPTIEYLVKWKELLESQANWEPVDALW</sequence>
<dbReference type="Gene3D" id="2.40.50.40">
    <property type="match status" value="1"/>
</dbReference>
<evidence type="ECO:0000259" key="1">
    <source>
        <dbReference type="PROSITE" id="PS50013"/>
    </source>
</evidence>
<dbReference type="InterPro" id="IPR023780">
    <property type="entry name" value="Chromo_domain"/>
</dbReference>